<keyword evidence="4" id="KW-1185">Reference proteome</keyword>
<feature type="domain" description="Xylose isomerase-like TIM barrel" evidence="2">
    <location>
        <begin position="27"/>
        <end position="276"/>
    </location>
</feature>
<dbReference type="InterPro" id="IPR036237">
    <property type="entry name" value="Xyl_isomerase-like_sf"/>
</dbReference>
<sequence length="285" mass="32255">MIKARIGASILSWIPPSWKADAGLYAIQQASKSGFDVIEILLPNSMDFDAHTVKKQLKDNHIEAVCGLNLSKPYHIPTHPKEAIKLIQQAIDKAAILEVDYLGGVLHSAIGVFSGKPRTSEEETILLEVWGESAKYAEKFNINIGIEPINRYESYICNQAEDTLQLIKRVKATNLFLHLDTFHMNIEETSFYDPVKNSGKWLKHIHMTENDRGMLGEGLVRWDDLFKGLNEINFEGNLVLENFSSSVAGMAEAVSLWRPSKYKANELANKSLSFIREKMEEYNRD</sequence>
<dbReference type="PANTHER" id="PTHR43489">
    <property type="entry name" value="ISOMERASE"/>
    <property type="match status" value="1"/>
</dbReference>
<dbReference type="Pfam" id="PF01261">
    <property type="entry name" value="AP_endonuc_2"/>
    <property type="match status" value="1"/>
</dbReference>
<dbReference type="Gene3D" id="3.20.20.150">
    <property type="entry name" value="Divalent-metal-dependent TIM barrel enzymes"/>
    <property type="match status" value="1"/>
</dbReference>
<comment type="caution">
    <text evidence="3">The sequence shown here is derived from an EMBL/GenBank/DDBJ whole genome shotgun (WGS) entry which is preliminary data.</text>
</comment>
<organism evidence="3 4">
    <name type="scientific">Apibacter muscae</name>
    <dbReference type="NCBI Taxonomy" id="2509004"/>
    <lineage>
        <taxon>Bacteria</taxon>
        <taxon>Pseudomonadati</taxon>
        <taxon>Bacteroidota</taxon>
        <taxon>Flavobacteriia</taxon>
        <taxon>Flavobacteriales</taxon>
        <taxon>Weeksellaceae</taxon>
        <taxon>Apibacter</taxon>
    </lineage>
</organism>
<reference evidence="3 4" key="1">
    <citation type="submission" date="2019-02" db="EMBL/GenBank/DDBJ databases">
        <title>Apibacter muscae sp. nov.: a novel member of the house fly microbiota.</title>
        <authorList>
            <person name="Park R."/>
        </authorList>
    </citation>
    <scope>NUCLEOTIDE SEQUENCE [LARGE SCALE GENOMIC DNA]</scope>
    <source>
        <strain evidence="3 4">AL1</strain>
    </source>
</reference>
<evidence type="ECO:0000259" key="2">
    <source>
        <dbReference type="Pfam" id="PF01261"/>
    </source>
</evidence>
<evidence type="ECO:0000313" key="3">
    <source>
        <dbReference type="EMBL" id="TWP26152.1"/>
    </source>
</evidence>
<gene>
    <name evidence="3" type="ORF">ETU09_10655</name>
</gene>
<dbReference type="InterPro" id="IPR050417">
    <property type="entry name" value="Sugar_Epim/Isomerase"/>
</dbReference>
<dbReference type="AlphaFoldDB" id="A0A563D7U2"/>
<protein>
    <submittedName>
        <fullName evidence="3">Sugar phosphate isomerase/epimerase</fullName>
    </submittedName>
</protein>
<dbReference type="RefSeq" id="WP_146293538.1">
    <property type="nucleotide sequence ID" value="NZ_SELH01000026.1"/>
</dbReference>
<accession>A0A563D7U2</accession>
<dbReference type="SUPFAM" id="SSF51658">
    <property type="entry name" value="Xylose isomerase-like"/>
    <property type="match status" value="1"/>
</dbReference>
<dbReference type="EMBL" id="SELH01000026">
    <property type="protein sequence ID" value="TWP26152.1"/>
    <property type="molecule type" value="Genomic_DNA"/>
</dbReference>
<dbReference type="InterPro" id="IPR013022">
    <property type="entry name" value="Xyl_isomerase-like_TIM-brl"/>
</dbReference>
<keyword evidence="1 3" id="KW-0413">Isomerase</keyword>
<dbReference type="OrthoDB" id="9801426at2"/>
<dbReference type="Proteomes" id="UP000319499">
    <property type="component" value="Unassembled WGS sequence"/>
</dbReference>
<name>A0A563D7U2_9FLAO</name>
<evidence type="ECO:0000256" key="1">
    <source>
        <dbReference type="ARBA" id="ARBA00023235"/>
    </source>
</evidence>
<dbReference type="GO" id="GO:0016853">
    <property type="term" value="F:isomerase activity"/>
    <property type="evidence" value="ECO:0007669"/>
    <property type="project" value="UniProtKB-KW"/>
</dbReference>
<evidence type="ECO:0000313" key="4">
    <source>
        <dbReference type="Proteomes" id="UP000319499"/>
    </source>
</evidence>
<proteinExistence type="predicted"/>
<dbReference type="PANTHER" id="PTHR43489:SF7">
    <property type="entry name" value="3-DEHYDRO-D-GULOSIDE 4-EPIMERASE-RELATED"/>
    <property type="match status" value="1"/>
</dbReference>